<comment type="caution">
    <text evidence="16">The sequence shown here is derived from an EMBL/GenBank/DDBJ whole genome shotgun (WGS) entry which is preliminary data.</text>
</comment>
<dbReference type="Pfam" id="PF00672">
    <property type="entry name" value="HAMP"/>
    <property type="match status" value="1"/>
</dbReference>
<evidence type="ECO:0000259" key="14">
    <source>
        <dbReference type="PROSITE" id="PS50109"/>
    </source>
</evidence>
<comment type="subcellular location">
    <subcellularLocation>
        <location evidence="2">Cell membrane</location>
        <topology evidence="2">Multi-pass membrane protein</topology>
    </subcellularLocation>
</comment>
<keyword evidence="12" id="KW-0175">Coiled coil</keyword>
<dbReference type="SMART" id="SM00304">
    <property type="entry name" value="HAMP"/>
    <property type="match status" value="1"/>
</dbReference>
<name>A0A4U1CX47_9BACI</name>
<evidence type="ECO:0000256" key="9">
    <source>
        <dbReference type="ARBA" id="ARBA00022840"/>
    </source>
</evidence>
<keyword evidence="13" id="KW-0812">Transmembrane</keyword>
<evidence type="ECO:0000256" key="12">
    <source>
        <dbReference type="SAM" id="Coils"/>
    </source>
</evidence>
<feature type="coiled-coil region" evidence="12">
    <location>
        <begin position="66"/>
        <end position="103"/>
    </location>
</feature>
<gene>
    <name evidence="16" type="ORF">FA727_21945</name>
</gene>
<dbReference type="Gene3D" id="3.30.565.10">
    <property type="entry name" value="Histidine kinase-like ATPase, C-terminal domain"/>
    <property type="match status" value="1"/>
</dbReference>
<dbReference type="InterPro" id="IPR005467">
    <property type="entry name" value="His_kinase_dom"/>
</dbReference>
<dbReference type="InterPro" id="IPR003660">
    <property type="entry name" value="HAMP_dom"/>
</dbReference>
<dbReference type="Pfam" id="PF06580">
    <property type="entry name" value="His_kinase"/>
    <property type="match status" value="1"/>
</dbReference>
<dbReference type="GO" id="GO:0000155">
    <property type="term" value="F:phosphorelay sensor kinase activity"/>
    <property type="evidence" value="ECO:0007669"/>
    <property type="project" value="InterPro"/>
</dbReference>
<keyword evidence="17" id="KW-1185">Reference proteome</keyword>
<evidence type="ECO:0000256" key="3">
    <source>
        <dbReference type="ARBA" id="ARBA00012438"/>
    </source>
</evidence>
<dbReference type="PANTHER" id="PTHR34220:SF7">
    <property type="entry name" value="SENSOR HISTIDINE KINASE YPDA"/>
    <property type="match status" value="1"/>
</dbReference>
<dbReference type="PROSITE" id="PS50885">
    <property type="entry name" value="HAMP"/>
    <property type="match status" value="1"/>
</dbReference>
<keyword evidence="8" id="KW-0418">Kinase</keyword>
<feature type="coiled-coil region" evidence="12">
    <location>
        <begin position="246"/>
        <end position="274"/>
    </location>
</feature>
<evidence type="ECO:0000256" key="13">
    <source>
        <dbReference type="SAM" id="Phobius"/>
    </source>
</evidence>
<dbReference type="InterPro" id="IPR010559">
    <property type="entry name" value="Sig_transdc_His_kin_internal"/>
</dbReference>
<evidence type="ECO:0000313" key="17">
    <source>
        <dbReference type="Proteomes" id="UP000307756"/>
    </source>
</evidence>
<dbReference type="GO" id="GO:0005524">
    <property type="term" value="F:ATP binding"/>
    <property type="evidence" value="ECO:0007669"/>
    <property type="project" value="UniProtKB-KW"/>
</dbReference>
<sequence length="481" mass="55706">MKSIRDKLIVYFFVFAALFTIVTISIYFSSSRLMNEYHNSFNHFLVLNEVSQTTTSLSESTRDYVVERKDEDLELYFQHLAELRKQKVELEENSREREQIQTKNYLNLIDAFVMETELAVGFVLLDDIQSSTAHLKEEQRMAAYIQETTLQLINTKLSDYQSFYNDLQHRNSSFQLFILFLFLTTVILGAFMAIRFAQGINKPIQILSKEAKEVSLGNFHSEPINIKTNDELKLLGDSFNKMKFSIRELIEEMKEKSEQERLMKELELKHLQNQINPHFLFNTLNTVSKMAYLEDAKSTSDLIDSVGAILRHSLGDIDKEVLLRDEVKIACEYLNIQRSRFFERIKFVIDLDERCLDIPIPRLTLQPLIENVFIHGIESNEKGGTVRLSVYASEQHIVVEVADDGVGMSDEQVKQVLSSSDTKTHIGHSTGLGLNNVIRRLQLFYHENEIVEIESEIEVGTVIRLLLPTRRAENESLDCRR</sequence>
<keyword evidence="11 13" id="KW-0472">Membrane</keyword>
<proteinExistence type="predicted"/>
<keyword evidence="10" id="KW-0902">Two-component regulatory system</keyword>
<keyword evidence="7" id="KW-0547">Nucleotide-binding</keyword>
<feature type="domain" description="Histidine kinase" evidence="14">
    <location>
        <begin position="365"/>
        <end position="471"/>
    </location>
</feature>
<feature type="domain" description="HAMP" evidence="15">
    <location>
        <begin position="198"/>
        <end position="251"/>
    </location>
</feature>
<dbReference type="Pfam" id="PF02518">
    <property type="entry name" value="HATPase_c"/>
    <property type="match status" value="1"/>
</dbReference>
<dbReference type="PROSITE" id="PS50109">
    <property type="entry name" value="HIS_KIN"/>
    <property type="match status" value="1"/>
</dbReference>
<accession>A0A4U1CX47</accession>
<organism evidence="16 17">
    <name type="scientific">Robertmurraya kyonggiensis</name>
    <dbReference type="NCBI Taxonomy" id="1037680"/>
    <lineage>
        <taxon>Bacteria</taxon>
        <taxon>Bacillati</taxon>
        <taxon>Bacillota</taxon>
        <taxon>Bacilli</taxon>
        <taxon>Bacillales</taxon>
        <taxon>Bacillaceae</taxon>
        <taxon>Robertmurraya</taxon>
    </lineage>
</organism>
<dbReference type="PANTHER" id="PTHR34220">
    <property type="entry name" value="SENSOR HISTIDINE KINASE YPDA"/>
    <property type="match status" value="1"/>
</dbReference>
<feature type="transmembrane region" description="Helical" evidence="13">
    <location>
        <begin position="174"/>
        <end position="194"/>
    </location>
</feature>
<keyword evidence="4" id="KW-1003">Cell membrane</keyword>
<dbReference type="InterPro" id="IPR036890">
    <property type="entry name" value="HATPase_C_sf"/>
</dbReference>
<comment type="catalytic activity">
    <reaction evidence="1">
        <text>ATP + protein L-histidine = ADP + protein N-phospho-L-histidine.</text>
        <dbReference type="EC" id="2.7.13.3"/>
    </reaction>
</comment>
<keyword evidence="6" id="KW-0808">Transferase</keyword>
<dbReference type="InterPro" id="IPR003594">
    <property type="entry name" value="HATPase_dom"/>
</dbReference>
<dbReference type="OrthoDB" id="9776552at2"/>
<dbReference type="Gene3D" id="6.10.340.10">
    <property type="match status" value="1"/>
</dbReference>
<evidence type="ECO:0000259" key="15">
    <source>
        <dbReference type="PROSITE" id="PS50885"/>
    </source>
</evidence>
<dbReference type="EC" id="2.7.13.3" evidence="3"/>
<protein>
    <recommendedName>
        <fullName evidence="3">histidine kinase</fullName>
        <ecNumber evidence="3">2.7.13.3</ecNumber>
    </recommendedName>
</protein>
<dbReference type="InterPro" id="IPR050640">
    <property type="entry name" value="Bact_2-comp_sensor_kinase"/>
</dbReference>
<reference evidence="16 17" key="1">
    <citation type="journal article" date="2011" name="J. Microbiol.">
        <title>Bacillus kyonggiensis sp. nov., isolated from soil of a lettuce field.</title>
        <authorList>
            <person name="Dong K."/>
            <person name="Lee S."/>
        </authorList>
    </citation>
    <scope>NUCLEOTIDE SEQUENCE [LARGE SCALE GENOMIC DNA]</scope>
    <source>
        <strain evidence="16 17">NB22</strain>
    </source>
</reference>
<evidence type="ECO:0000256" key="7">
    <source>
        <dbReference type="ARBA" id="ARBA00022741"/>
    </source>
</evidence>
<dbReference type="SUPFAM" id="SSF55874">
    <property type="entry name" value="ATPase domain of HSP90 chaperone/DNA topoisomerase II/histidine kinase"/>
    <property type="match status" value="1"/>
</dbReference>
<dbReference type="SMART" id="SM00387">
    <property type="entry name" value="HATPase_c"/>
    <property type="match status" value="1"/>
</dbReference>
<evidence type="ECO:0000313" key="16">
    <source>
        <dbReference type="EMBL" id="TKC14421.1"/>
    </source>
</evidence>
<keyword evidence="5" id="KW-0597">Phosphoprotein</keyword>
<evidence type="ECO:0000256" key="6">
    <source>
        <dbReference type="ARBA" id="ARBA00022679"/>
    </source>
</evidence>
<dbReference type="CDD" id="cd06225">
    <property type="entry name" value="HAMP"/>
    <property type="match status" value="1"/>
</dbReference>
<evidence type="ECO:0000256" key="10">
    <source>
        <dbReference type="ARBA" id="ARBA00023012"/>
    </source>
</evidence>
<keyword evidence="13" id="KW-1133">Transmembrane helix</keyword>
<keyword evidence="9" id="KW-0067">ATP-binding</keyword>
<dbReference type="GO" id="GO:0005886">
    <property type="term" value="C:plasma membrane"/>
    <property type="evidence" value="ECO:0007669"/>
    <property type="project" value="UniProtKB-SubCell"/>
</dbReference>
<evidence type="ECO:0000256" key="8">
    <source>
        <dbReference type="ARBA" id="ARBA00022777"/>
    </source>
</evidence>
<dbReference type="AlphaFoldDB" id="A0A4U1CX47"/>
<evidence type="ECO:0000256" key="1">
    <source>
        <dbReference type="ARBA" id="ARBA00000085"/>
    </source>
</evidence>
<evidence type="ECO:0000256" key="4">
    <source>
        <dbReference type="ARBA" id="ARBA00022475"/>
    </source>
</evidence>
<dbReference type="SUPFAM" id="SSF158472">
    <property type="entry name" value="HAMP domain-like"/>
    <property type="match status" value="1"/>
</dbReference>
<dbReference type="RefSeq" id="WP_136833623.1">
    <property type="nucleotide sequence ID" value="NZ_SWBM01000009.1"/>
</dbReference>
<dbReference type="Proteomes" id="UP000307756">
    <property type="component" value="Unassembled WGS sequence"/>
</dbReference>
<dbReference type="EMBL" id="SWBM01000009">
    <property type="protein sequence ID" value="TKC14421.1"/>
    <property type="molecule type" value="Genomic_DNA"/>
</dbReference>
<feature type="transmembrane region" description="Helical" evidence="13">
    <location>
        <begin position="9"/>
        <end position="28"/>
    </location>
</feature>
<evidence type="ECO:0000256" key="11">
    <source>
        <dbReference type="ARBA" id="ARBA00023136"/>
    </source>
</evidence>
<evidence type="ECO:0000256" key="5">
    <source>
        <dbReference type="ARBA" id="ARBA00022553"/>
    </source>
</evidence>
<evidence type="ECO:0000256" key="2">
    <source>
        <dbReference type="ARBA" id="ARBA00004651"/>
    </source>
</evidence>